<dbReference type="GO" id="GO:0003700">
    <property type="term" value="F:DNA-binding transcription factor activity"/>
    <property type="evidence" value="ECO:0007669"/>
    <property type="project" value="TreeGrafter"/>
</dbReference>
<dbReference type="InterPro" id="IPR014757">
    <property type="entry name" value="Tscrpt_reg_IclR_C"/>
</dbReference>
<dbReference type="GO" id="GO:0045892">
    <property type="term" value="P:negative regulation of DNA-templated transcription"/>
    <property type="evidence" value="ECO:0007669"/>
    <property type="project" value="TreeGrafter"/>
</dbReference>
<feature type="domain" description="HTH iclR-type" evidence="2">
    <location>
        <begin position="13"/>
        <end position="74"/>
    </location>
</feature>
<dbReference type="Pfam" id="PF01614">
    <property type="entry name" value="IclR_C"/>
    <property type="match status" value="1"/>
</dbReference>
<reference evidence="4" key="1">
    <citation type="submission" date="2021-06" db="EMBL/GenBank/DDBJ databases">
        <authorList>
            <person name="Criscuolo A."/>
        </authorList>
    </citation>
    <scope>NUCLEOTIDE SEQUENCE</scope>
    <source>
        <strain evidence="4">CIP111803</strain>
    </source>
</reference>
<dbReference type="SMART" id="SM00346">
    <property type="entry name" value="HTH_ICLR"/>
    <property type="match status" value="1"/>
</dbReference>
<dbReference type="RefSeq" id="WP_218116332.1">
    <property type="nucleotide sequence ID" value="NZ_CAJVAP010000038.1"/>
</dbReference>
<keyword evidence="1" id="KW-0238">DNA-binding</keyword>
<evidence type="ECO:0008006" key="6">
    <source>
        <dbReference type="Google" id="ProtNLM"/>
    </source>
</evidence>
<dbReference type="InterPro" id="IPR011991">
    <property type="entry name" value="ArsR-like_HTH"/>
</dbReference>
<sequence length="238" mass="24813">MTGPISPSGTAGSQTLARGLRALDILAEADGPLSIADLAERLGVHRSNAYRLLRTLEEHRYVVRDELGLIRLGPRLAALARGVSPALQSAALPVLTEFANEVGMTAFIAVLDLDDVVTLISVEPTRAHPAVAQRPGARHPVTRGAPGHAIEAALPASEHHRLFDGAPRSASAVEAHRLGYALSQDEVVHGLTSIAVPLEIAGEPHAALAAVSIGLPADLEGLAARMRAAAASIARDFH</sequence>
<dbReference type="Pfam" id="PF09339">
    <property type="entry name" value="HTH_IclR"/>
    <property type="match status" value="1"/>
</dbReference>
<dbReference type="InterPro" id="IPR050707">
    <property type="entry name" value="HTH_MetabolicPath_Reg"/>
</dbReference>
<dbReference type="PROSITE" id="PS51078">
    <property type="entry name" value="ICLR_ED"/>
    <property type="match status" value="1"/>
</dbReference>
<evidence type="ECO:0000259" key="3">
    <source>
        <dbReference type="PROSITE" id="PS51078"/>
    </source>
</evidence>
<evidence type="ECO:0000259" key="2">
    <source>
        <dbReference type="PROSITE" id="PS51077"/>
    </source>
</evidence>
<feature type="domain" description="IclR-ED" evidence="3">
    <location>
        <begin position="68"/>
        <end position="238"/>
    </location>
</feature>
<dbReference type="PANTHER" id="PTHR30136:SF24">
    <property type="entry name" value="HTH-TYPE TRANSCRIPTIONAL REPRESSOR ALLR"/>
    <property type="match status" value="1"/>
</dbReference>
<keyword evidence="5" id="KW-1185">Reference proteome</keyword>
<dbReference type="Proteomes" id="UP000693892">
    <property type="component" value="Unassembled WGS sequence"/>
</dbReference>
<dbReference type="EMBL" id="CAJVAP010000038">
    <property type="protein sequence ID" value="CAG7621055.1"/>
    <property type="molecule type" value="Genomic_DNA"/>
</dbReference>
<dbReference type="PROSITE" id="PS51077">
    <property type="entry name" value="HTH_ICLR"/>
    <property type="match status" value="1"/>
</dbReference>
<dbReference type="CDD" id="cd00090">
    <property type="entry name" value="HTH_ARSR"/>
    <property type="match status" value="1"/>
</dbReference>
<evidence type="ECO:0000256" key="1">
    <source>
        <dbReference type="ARBA" id="ARBA00023125"/>
    </source>
</evidence>
<comment type="caution">
    <text evidence="4">The sequence shown here is derived from an EMBL/GenBank/DDBJ whole genome shotgun (WGS) entry which is preliminary data.</text>
</comment>
<gene>
    <name evidence="4" type="ORF">LEUCIP111803_02407</name>
</gene>
<dbReference type="PANTHER" id="PTHR30136">
    <property type="entry name" value="HELIX-TURN-HELIX TRANSCRIPTIONAL REGULATOR, ICLR FAMILY"/>
    <property type="match status" value="1"/>
</dbReference>
<accession>A0A916NJ00</accession>
<dbReference type="InterPro" id="IPR005471">
    <property type="entry name" value="Tscrpt_reg_IclR_N"/>
</dbReference>
<name>A0A916NJ00_9MICO</name>
<proteinExistence type="predicted"/>
<evidence type="ECO:0000313" key="5">
    <source>
        <dbReference type="Proteomes" id="UP000693892"/>
    </source>
</evidence>
<dbReference type="GO" id="GO:0003677">
    <property type="term" value="F:DNA binding"/>
    <property type="evidence" value="ECO:0007669"/>
    <property type="project" value="UniProtKB-KW"/>
</dbReference>
<dbReference type="AlphaFoldDB" id="A0A916NJ00"/>
<evidence type="ECO:0000313" key="4">
    <source>
        <dbReference type="EMBL" id="CAG7621055.1"/>
    </source>
</evidence>
<protein>
    <recommendedName>
        <fullName evidence="6">IclR family transcriptional regulator</fullName>
    </recommendedName>
</protein>
<organism evidence="4 5">
    <name type="scientific">Leucobacter soli</name>
    <dbReference type="NCBI Taxonomy" id="2812850"/>
    <lineage>
        <taxon>Bacteria</taxon>
        <taxon>Bacillati</taxon>
        <taxon>Actinomycetota</taxon>
        <taxon>Actinomycetes</taxon>
        <taxon>Micrococcales</taxon>
        <taxon>Microbacteriaceae</taxon>
        <taxon>Leucobacter</taxon>
    </lineage>
</organism>